<evidence type="ECO:0000313" key="7">
    <source>
        <dbReference type="EMBL" id="TWD98959.1"/>
    </source>
</evidence>
<comment type="caution">
    <text evidence="7">The sequence shown here is derived from an EMBL/GenBank/DDBJ whole genome shotgun (WGS) entry which is preliminary data.</text>
</comment>
<dbReference type="InterPro" id="IPR001123">
    <property type="entry name" value="LeuE-type"/>
</dbReference>
<accession>A0A561D697</accession>
<feature type="transmembrane region" description="Helical" evidence="6">
    <location>
        <begin position="43"/>
        <end position="62"/>
    </location>
</feature>
<keyword evidence="8" id="KW-1185">Reference proteome</keyword>
<proteinExistence type="predicted"/>
<protein>
    <submittedName>
        <fullName evidence="7">Threonine/homoserine/homoserine lactone efflux protein</fullName>
    </submittedName>
</protein>
<feature type="transmembrane region" description="Helical" evidence="6">
    <location>
        <begin position="153"/>
        <end position="178"/>
    </location>
</feature>
<evidence type="ECO:0000256" key="1">
    <source>
        <dbReference type="ARBA" id="ARBA00004651"/>
    </source>
</evidence>
<keyword evidence="2" id="KW-1003">Cell membrane</keyword>
<feature type="transmembrane region" description="Helical" evidence="6">
    <location>
        <begin position="190"/>
        <end position="211"/>
    </location>
</feature>
<dbReference type="Proteomes" id="UP000319671">
    <property type="component" value="Unassembled WGS sequence"/>
</dbReference>
<feature type="transmembrane region" description="Helical" evidence="6">
    <location>
        <begin position="82"/>
        <end position="103"/>
    </location>
</feature>
<keyword evidence="3 6" id="KW-0812">Transmembrane</keyword>
<sequence>MFKTVGFLLNEESSFFYFLVVQPSPFEYTWIDRHLSIALGGEVLMNVFLSYILLGLSLAAPIGPINAAQIDRGIRNGFMHSWLIGVGAVVADGIYMLVVYIGVVQFLETAFMQTFLWFFGCFVLMYTGIETFMNAGKINLQQARGKEPLYKSFFSGFLMSISNPLTILFWLGIYGSVLAKTAATYEASQLILYSSAIFIGLLIWDITMAGVASSFRKFLTSHLLVVISCLSGISLIGFGIYFGMQAFHNLFG</sequence>
<dbReference type="AlphaFoldDB" id="A0A561D697"/>
<comment type="subcellular location">
    <subcellularLocation>
        <location evidence="1">Cell membrane</location>
        <topology evidence="1">Multi-pass membrane protein</topology>
    </subcellularLocation>
</comment>
<dbReference type="EMBL" id="VIVN01000008">
    <property type="protein sequence ID" value="TWD98959.1"/>
    <property type="molecule type" value="Genomic_DNA"/>
</dbReference>
<evidence type="ECO:0000256" key="6">
    <source>
        <dbReference type="SAM" id="Phobius"/>
    </source>
</evidence>
<reference evidence="7 8" key="1">
    <citation type="submission" date="2019-06" db="EMBL/GenBank/DDBJ databases">
        <title>Sorghum-associated microbial communities from plants grown in Nebraska, USA.</title>
        <authorList>
            <person name="Schachtman D."/>
        </authorList>
    </citation>
    <scope>NUCLEOTIDE SEQUENCE [LARGE SCALE GENOMIC DNA]</scope>
    <source>
        <strain evidence="7 8">2482</strain>
    </source>
</reference>
<gene>
    <name evidence="7" type="ORF">FB550_108216</name>
</gene>
<feature type="transmembrane region" description="Helical" evidence="6">
    <location>
        <begin position="223"/>
        <end position="244"/>
    </location>
</feature>
<evidence type="ECO:0000256" key="4">
    <source>
        <dbReference type="ARBA" id="ARBA00022989"/>
    </source>
</evidence>
<dbReference type="GO" id="GO:0015171">
    <property type="term" value="F:amino acid transmembrane transporter activity"/>
    <property type="evidence" value="ECO:0007669"/>
    <property type="project" value="TreeGrafter"/>
</dbReference>
<name>A0A561D697_9BACI</name>
<feature type="transmembrane region" description="Helical" evidence="6">
    <location>
        <begin position="115"/>
        <end position="133"/>
    </location>
</feature>
<evidence type="ECO:0000256" key="5">
    <source>
        <dbReference type="ARBA" id="ARBA00023136"/>
    </source>
</evidence>
<keyword evidence="5 6" id="KW-0472">Membrane</keyword>
<keyword evidence="4 6" id="KW-1133">Transmembrane helix</keyword>
<evidence type="ECO:0000256" key="3">
    <source>
        <dbReference type="ARBA" id="ARBA00022692"/>
    </source>
</evidence>
<dbReference type="PANTHER" id="PTHR30086:SF6">
    <property type="entry name" value="AMINO ACID EFFLUX PROTEIN YCGF-RELATED"/>
    <property type="match status" value="1"/>
</dbReference>
<organism evidence="7 8">
    <name type="scientific">Neobacillus bataviensis</name>
    <dbReference type="NCBI Taxonomy" id="220685"/>
    <lineage>
        <taxon>Bacteria</taxon>
        <taxon>Bacillati</taxon>
        <taxon>Bacillota</taxon>
        <taxon>Bacilli</taxon>
        <taxon>Bacillales</taxon>
        <taxon>Bacillaceae</taxon>
        <taxon>Neobacillus</taxon>
    </lineage>
</organism>
<evidence type="ECO:0000313" key="8">
    <source>
        <dbReference type="Proteomes" id="UP000319671"/>
    </source>
</evidence>
<dbReference type="Pfam" id="PF01810">
    <property type="entry name" value="LysE"/>
    <property type="match status" value="1"/>
</dbReference>
<dbReference type="GO" id="GO:0005886">
    <property type="term" value="C:plasma membrane"/>
    <property type="evidence" value="ECO:0007669"/>
    <property type="project" value="UniProtKB-SubCell"/>
</dbReference>
<evidence type="ECO:0000256" key="2">
    <source>
        <dbReference type="ARBA" id="ARBA00022475"/>
    </source>
</evidence>
<dbReference type="PANTHER" id="PTHR30086">
    <property type="entry name" value="ARGININE EXPORTER PROTEIN ARGO"/>
    <property type="match status" value="1"/>
</dbReference>